<feature type="chain" id="PRO_5045921542" evidence="1">
    <location>
        <begin position="24"/>
        <end position="118"/>
    </location>
</feature>
<dbReference type="Proteomes" id="UP001273505">
    <property type="component" value="Unassembled WGS sequence"/>
</dbReference>
<evidence type="ECO:0000256" key="1">
    <source>
        <dbReference type="SAM" id="SignalP"/>
    </source>
</evidence>
<dbReference type="Pfam" id="PF11948">
    <property type="entry name" value="DUF3465"/>
    <property type="match status" value="1"/>
</dbReference>
<comment type="caution">
    <text evidence="2">The sequence shown here is derived from an EMBL/GenBank/DDBJ whole genome shotgun (WGS) entry which is preliminary data.</text>
</comment>
<name>A0ABU4RXH2_9GAMM</name>
<protein>
    <submittedName>
        <fullName evidence="2">DUF3465 domain-containing protein</fullName>
    </submittedName>
</protein>
<organism evidence="2 3">
    <name type="scientific">Gilvimarinus gilvus</name>
    <dbReference type="NCBI Taxonomy" id="3058038"/>
    <lineage>
        <taxon>Bacteria</taxon>
        <taxon>Pseudomonadati</taxon>
        <taxon>Pseudomonadota</taxon>
        <taxon>Gammaproteobacteria</taxon>
        <taxon>Cellvibrionales</taxon>
        <taxon>Cellvibrionaceae</taxon>
        <taxon>Gilvimarinus</taxon>
    </lineage>
</organism>
<dbReference type="RefSeq" id="WP_302723886.1">
    <property type="nucleotide sequence ID" value="NZ_JAULRU010000705.1"/>
</dbReference>
<gene>
    <name evidence="2" type="ORF">SCD92_05700</name>
</gene>
<reference evidence="2 3" key="1">
    <citation type="submission" date="2023-11" db="EMBL/GenBank/DDBJ databases">
        <title>Gilvimarinus fulvus sp. nov., isolated from the surface of Kelp.</title>
        <authorList>
            <person name="Sun Y.Y."/>
            <person name="Gong Y."/>
            <person name="Du Z.J."/>
        </authorList>
    </citation>
    <scope>NUCLEOTIDE SEQUENCE [LARGE SCALE GENOMIC DNA]</scope>
    <source>
        <strain evidence="2 3">SDUM040013</strain>
    </source>
</reference>
<keyword evidence="3" id="KW-1185">Reference proteome</keyword>
<accession>A0ABU4RXH2</accession>
<dbReference type="EMBL" id="JAXAFO010000007">
    <property type="protein sequence ID" value="MDX6848846.1"/>
    <property type="molecule type" value="Genomic_DNA"/>
</dbReference>
<feature type="signal peptide" evidence="1">
    <location>
        <begin position="1"/>
        <end position="23"/>
    </location>
</feature>
<dbReference type="InterPro" id="IPR021856">
    <property type="entry name" value="DUF3465"/>
</dbReference>
<keyword evidence="1" id="KW-0732">Signal</keyword>
<evidence type="ECO:0000313" key="2">
    <source>
        <dbReference type="EMBL" id="MDX6848846.1"/>
    </source>
</evidence>
<proteinExistence type="predicted"/>
<dbReference type="PROSITE" id="PS51257">
    <property type="entry name" value="PROKAR_LIPOPROTEIN"/>
    <property type="match status" value="1"/>
</dbReference>
<sequence length="118" mass="13331">MKYSLDIATIHGLLLCLFVTASACNKQNDEQHLSQQLSDQDLATSDLGKLWQERAHNVQTFGRGRVLRILADDNKGDRHQRFIVELPTRQTLLIAHNIDLAGCWKTPSVLRLSGRLVI</sequence>
<evidence type="ECO:0000313" key="3">
    <source>
        <dbReference type="Proteomes" id="UP001273505"/>
    </source>
</evidence>